<comment type="caution">
    <text evidence="1">The sequence shown here is derived from an EMBL/GenBank/DDBJ whole genome shotgun (WGS) entry which is preliminary data.</text>
</comment>
<proteinExistence type="predicted"/>
<name>A0A4R8LLX4_9BURK</name>
<gene>
    <name evidence="1" type="ORF">BX592_11770</name>
</gene>
<evidence type="ECO:0000313" key="2">
    <source>
        <dbReference type="Proteomes" id="UP000295509"/>
    </source>
</evidence>
<sequence length="86" mass="9666">MRQSCKPYRGYVIEVQIESVARHAVSFSGMQRRYAVSWSIYPDDDAVAAVASFPESVDFISEDGAFRYGEKRAQAFIDCTLACESK</sequence>
<reference evidence="1 2" key="1">
    <citation type="submission" date="2019-03" db="EMBL/GenBank/DDBJ databases">
        <title>Genomic Encyclopedia of Type Strains, Phase III (KMG-III): the genomes of soil and plant-associated and newly described type strains.</title>
        <authorList>
            <person name="Whitman W."/>
        </authorList>
    </citation>
    <scope>NUCLEOTIDE SEQUENCE [LARGE SCALE GENOMIC DNA]</scope>
    <source>
        <strain evidence="1 2">LMG 29544</strain>
    </source>
</reference>
<evidence type="ECO:0000313" key="1">
    <source>
        <dbReference type="EMBL" id="TDY43868.1"/>
    </source>
</evidence>
<dbReference type="RefSeq" id="WP_134194291.1">
    <property type="nucleotide sequence ID" value="NZ_JBHLUW010000016.1"/>
</dbReference>
<keyword evidence="2" id="KW-1185">Reference proteome</keyword>
<dbReference type="EMBL" id="SORE01000017">
    <property type="protein sequence ID" value="TDY43868.1"/>
    <property type="molecule type" value="Genomic_DNA"/>
</dbReference>
<accession>A0A4R8LLX4</accession>
<dbReference type="OrthoDB" id="9115098at2"/>
<organism evidence="1 2">
    <name type="scientific">Paraburkholderia rhizosphaerae</name>
    <dbReference type="NCBI Taxonomy" id="480658"/>
    <lineage>
        <taxon>Bacteria</taxon>
        <taxon>Pseudomonadati</taxon>
        <taxon>Pseudomonadota</taxon>
        <taxon>Betaproteobacteria</taxon>
        <taxon>Burkholderiales</taxon>
        <taxon>Burkholderiaceae</taxon>
        <taxon>Paraburkholderia</taxon>
    </lineage>
</organism>
<dbReference type="AlphaFoldDB" id="A0A4R8LLX4"/>
<protein>
    <submittedName>
        <fullName evidence="1">Uncharacterized protein</fullName>
    </submittedName>
</protein>
<dbReference type="Proteomes" id="UP000295509">
    <property type="component" value="Unassembled WGS sequence"/>
</dbReference>